<reference evidence="6 7" key="1">
    <citation type="journal article" date="2011" name="PLoS ONE">
        <title>Haloquadratum walsbyi: limited diversity in a global pond.</title>
        <authorList>
            <person name="Dyall-Smith M."/>
            <person name="Pfeiffer F."/>
            <person name="Klee K."/>
            <person name="Palm P."/>
            <person name="Gross K."/>
            <person name="Schuster S.C."/>
            <person name="Rampp M."/>
            <person name="Oesterhelt D."/>
        </authorList>
    </citation>
    <scope>NUCLEOTIDE SEQUENCE [LARGE SCALE GENOMIC DNA]</scope>
    <source>
        <strain evidence="7">DSM 16854 / JCM 12705 / C23</strain>
    </source>
</reference>
<dbReference type="FunFam" id="3.30.70.260:FF:000018">
    <property type="entry name" value="Ribose-5-phosphate isomerase A"/>
    <property type="match status" value="1"/>
</dbReference>
<proteinExistence type="inferred from homology"/>
<evidence type="ECO:0000256" key="3">
    <source>
        <dbReference type="ARBA" id="ARBA00011881"/>
    </source>
</evidence>
<name>G0LFQ4_HALWC</name>
<dbReference type="InterPro" id="IPR037171">
    <property type="entry name" value="NagB/RpiA_transferase-like"/>
</dbReference>
<evidence type="ECO:0000313" key="7">
    <source>
        <dbReference type="Proteomes" id="UP000007954"/>
    </source>
</evidence>
<dbReference type="Pfam" id="PF06026">
    <property type="entry name" value="Rib_5-P_isom_A"/>
    <property type="match status" value="1"/>
</dbReference>
<protein>
    <recommendedName>
        <fullName evidence="5">Ribose-5-phosphate isomerase A</fullName>
        <ecNumber evidence="5">5.3.1.6</ecNumber>
    </recommendedName>
    <alternativeName>
        <fullName evidence="5">Phosphoriboisomerase A</fullName>
        <shortName evidence="5">PRI</shortName>
    </alternativeName>
</protein>
<dbReference type="InterPro" id="IPR020672">
    <property type="entry name" value="Ribose5P_isomerase_typA_subgr"/>
</dbReference>
<dbReference type="UniPathway" id="UPA00115">
    <property type="reaction ID" value="UER00412"/>
</dbReference>
<feature type="binding site" evidence="5">
    <location>
        <position position="127"/>
    </location>
    <ligand>
        <name>substrate</name>
    </ligand>
</feature>
<dbReference type="RefSeq" id="WP_014557092.1">
    <property type="nucleotide sequence ID" value="NC_017459.1"/>
</dbReference>
<comment type="subunit">
    <text evidence="5">Homodimer.</text>
</comment>
<comment type="subunit">
    <text evidence="3">Homotetramer.</text>
</comment>
<dbReference type="FunFam" id="3.40.50.1360:FF:000001">
    <property type="entry name" value="Ribose-5-phosphate isomerase A"/>
    <property type="match status" value="1"/>
</dbReference>
<dbReference type="SUPFAM" id="SSF100950">
    <property type="entry name" value="NagB/RpiA/CoA transferase-like"/>
    <property type="match status" value="1"/>
</dbReference>
<dbReference type="Proteomes" id="UP000007954">
    <property type="component" value="Chromosome"/>
</dbReference>
<dbReference type="NCBIfam" id="TIGR00021">
    <property type="entry name" value="rpiA"/>
    <property type="match status" value="1"/>
</dbReference>
<dbReference type="GO" id="GO:0006014">
    <property type="term" value="P:D-ribose metabolic process"/>
    <property type="evidence" value="ECO:0007669"/>
    <property type="project" value="TreeGrafter"/>
</dbReference>
<dbReference type="PANTHER" id="PTHR11934:SF0">
    <property type="entry name" value="RIBOSE-5-PHOSPHATE ISOMERASE"/>
    <property type="match status" value="1"/>
</dbReference>
<organism evidence="6 7">
    <name type="scientific">Haloquadratum walsbyi (strain DSM 16854 / JCM 12705 / C23)</name>
    <dbReference type="NCBI Taxonomy" id="768065"/>
    <lineage>
        <taxon>Archaea</taxon>
        <taxon>Methanobacteriati</taxon>
        <taxon>Methanobacteriota</taxon>
        <taxon>Stenosarchaea group</taxon>
        <taxon>Halobacteria</taxon>
        <taxon>Halobacteriales</taxon>
        <taxon>Haloferacaceae</taxon>
        <taxon>Haloquadratum</taxon>
    </lineage>
</organism>
<dbReference type="HAMAP" id="MF_00170">
    <property type="entry name" value="Rib_5P_isom_A"/>
    <property type="match status" value="1"/>
</dbReference>
<sequence>MKTTGGSAEQKRRAGEKAVEYVSDGDIVGLGTGSTAAAAIDALGDAVAAGYDIHGVPTSFATRDRAIEAGIPLTRIEVVDHIDVAIDGSDEINNNLTLIKGGGAAHAREKVIDATADQFIVVADESKLVETLSEPVPVSTLPMAQKPVKRRLDSLGATTTLRSATMKDGPVITDNGNIVFDCAFGHIENAEALAKSLAEIPGTVAHGLFVNLADIACIGTENGTNVYHGDQDQGQN</sequence>
<dbReference type="KEGG" id="hwc:Hqrw_4093"/>
<dbReference type="SUPFAM" id="SSF75445">
    <property type="entry name" value="D-ribose-5-phosphate isomerase (RpiA), lid domain"/>
    <property type="match status" value="1"/>
</dbReference>
<accession>G0LFQ4</accession>
<feature type="active site" description="Proton acceptor" evidence="5">
    <location>
        <position position="109"/>
    </location>
</feature>
<evidence type="ECO:0000256" key="2">
    <source>
        <dbReference type="ARBA" id="ARBA00008088"/>
    </source>
</evidence>
<comment type="pathway">
    <text evidence="5">Carbohydrate degradation; pentose phosphate pathway; D-ribose 5-phosphate from D-ribulose 5-phosphate (non-oxidative stage): step 1/1.</text>
</comment>
<dbReference type="EC" id="5.3.1.6" evidence="5"/>
<dbReference type="GeneID" id="12449000"/>
<feature type="binding site" evidence="5">
    <location>
        <begin position="100"/>
        <end position="103"/>
    </location>
    <ligand>
        <name>substrate</name>
    </ligand>
</feature>
<dbReference type="GO" id="GO:0005829">
    <property type="term" value="C:cytosol"/>
    <property type="evidence" value="ECO:0007669"/>
    <property type="project" value="TreeGrafter"/>
</dbReference>
<feature type="binding site" evidence="5">
    <location>
        <begin position="87"/>
        <end position="90"/>
    </location>
    <ligand>
        <name>substrate</name>
    </ligand>
</feature>
<dbReference type="AlphaFoldDB" id="G0LFQ4"/>
<feature type="binding site" evidence="5">
    <location>
        <begin position="32"/>
        <end position="35"/>
    </location>
    <ligand>
        <name>substrate</name>
    </ligand>
</feature>
<comment type="similarity">
    <text evidence="2 5">Belongs to the ribose 5-phosphate isomerase family.</text>
</comment>
<dbReference type="HOGENOM" id="CLU_056590_1_1_2"/>
<dbReference type="Gene3D" id="3.40.50.1360">
    <property type="match status" value="1"/>
</dbReference>
<dbReference type="InterPro" id="IPR004788">
    <property type="entry name" value="Ribose5P_isomerase_type_A"/>
</dbReference>
<dbReference type="PANTHER" id="PTHR11934">
    <property type="entry name" value="RIBOSE-5-PHOSPHATE ISOMERASE"/>
    <property type="match status" value="1"/>
</dbReference>
<evidence type="ECO:0000313" key="6">
    <source>
        <dbReference type="EMBL" id="CCC41817.1"/>
    </source>
</evidence>
<evidence type="ECO:0000256" key="5">
    <source>
        <dbReference type="HAMAP-Rule" id="MF_00170"/>
    </source>
</evidence>
<dbReference type="Gene3D" id="3.30.70.260">
    <property type="match status" value="1"/>
</dbReference>
<dbReference type="NCBIfam" id="NF001924">
    <property type="entry name" value="PRK00702.1"/>
    <property type="match status" value="1"/>
</dbReference>
<comment type="function">
    <text evidence="5">Catalyzes the reversible conversion of ribose-5-phosphate to ribulose 5-phosphate.</text>
</comment>
<dbReference type="CDD" id="cd01398">
    <property type="entry name" value="RPI_A"/>
    <property type="match status" value="1"/>
</dbReference>
<keyword evidence="4 5" id="KW-0413">Isomerase</keyword>
<comment type="catalytic activity">
    <reaction evidence="1 5">
        <text>aldehydo-D-ribose 5-phosphate = D-ribulose 5-phosphate</text>
        <dbReference type="Rhea" id="RHEA:14657"/>
        <dbReference type="ChEBI" id="CHEBI:58121"/>
        <dbReference type="ChEBI" id="CHEBI:58273"/>
        <dbReference type="EC" id="5.3.1.6"/>
    </reaction>
</comment>
<evidence type="ECO:0000256" key="1">
    <source>
        <dbReference type="ARBA" id="ARBA00001713"/>
    </source>
</evidence>
<dbReference type="OrthoDB" id="19013at2157"/>
<evidence type="ECO:0000256" key="4">
    <source>
        <dbReference type="ARBA" id="ARBA00023235"/>
    </source>
</evidence>
<gene>
    <name evidence="5 6" type="primary">rpiA</name>
    <name evidence="6" type="ordered locus">Hqrw_4093</name>
</gene>
<dbReference type="EMBL" id="FR746099">
    <property type="protein sequence ID" value="CCC41817.1"/>
    <property type="molecule type" value="Genomic_DNA"/>
</dbReference>
<dbReference type="GO" id="GO:0009052">
    <property type="term" value="P:pentose-phosphate shunt, non-oxidative branch"/>
    <property type="evidence" value="ECO:0007669"/>
    <property type="project" value="UniProtKB-UniRule"/>
</dbReference>
<dbReference type="GO" id="GO:0004751">
    <property type="term" value="F:ribose-5-phosphate isomerase activity"/>
    <property type="evidence" value="ECO:0007669"/>
    <property type="project" value="UniProtKB-UniRule"/>
</dbReference>